<keyword evidence="3" id="KW-1185">Reference proteome</keyword>
<dbReference type="InterPro" id="IPR035979">
    <property type="entry name" value="RBD_domain_sf"/>
</dbReference>
<dbReference type="GO" id="GO:0003723">
    <property type="term" value="F:RNA binding"/>
    <property type="evidence" value="ECO:0007669"/>
    <property type="project" value="InterPro"/>
</dbReference>
<feature type="domain" description="RRM" evidence="1">
    <location>
        <begin position="8"/>
        <end position="45"/>
    </location>
</feature>
<organism evidence="2 3">
    <name type="scientific">Cuscuta australis</name>
    <dbReference type="NCBI Taxonomy" id="267555"/>
    <lineage>
        <taxon>Eukaryota</taxon>
        <taxon>Viridiplantae</taxon>
        <taxon>Streptophyta</taxon>
        <taxon>Embryophyta</taxon>
        <taxon>Tracheophyta</taxon>
        <taxon>Spermatophyta</taxon>
        <taxon>Magnoliopsida</taxon>
        <taxon>eudicotyledons</taxon>
        <taxon>Gunneridae</taxon>
        <taxon>Pentapetalae</taxon>
        <taxon>asterids</taxon>
        <taxon>lamiids</taxon>
        <taxon>Solanales</taxon>
        <taxon>Convolvulaceae</taxon>
        <taxon>Cuscuteae</taxon>
        <taxon>Cuscuta</taxon>
        <taxon>Cuscuta subgen. Grammica</taxon>
        <taxon>Cuscuta sect. Cleistogrammica</taxon>
    </lineage>
</organism>
<reference evidence="2 3" key="1">
    <citation type="submission" date="2018-06" db="EMBL/GenBank/DDBJ databases">
        <title>The Genome of Cuscuta australis (Dodder) Provides Insight into the Evolution of Plant Parasitism.</title>
        <authorList>
            <person name="Liu H."/>
        </authorList>
    </citation>
    <scope>NUCLEOTIDE SEQUENCE [LARGE SCALE GENOMIC DNA]</scope>
    <source>
        <strain evidence="3">cv. Yunnan</strain>
        <tissue evidence="2">Vines</tissue>
    </source>
</reference>
<dbReference type="Gene3D" id="3.30.70.330">
    <property type="match status" value="1"/>
</dbReference>
<evidence type="ECO:0000259" key="1">
    <source>
        <dbReference type="Pfam" id="PF00076"/>
    </source>
</evidence>
<protein>
    <recommendedName>
        <fullName evidence="1">RRM domain-containing protein</fullName>
    </recommendedName>
</protein>
<evidence type="ECO:0000313" key="3">
    <source>
        <dbReference type="Proteomes" id="UP000249390"/>
    </source>
</evidence>
<dbReference type="EMBL" id="NQVE01000098">
    <property type="protein sequence ID" value="RAL48141.1"/>
    <property type="molecule type" value="Genomic_DNA"/>
</dbReference>
<dbReference type="SUPFAM" id="SSF54928">
    <property type="entry name" value="RNA-binding domain, RBD"/>
    <property type="match status" value="1"/>
</dbReference>
<dbReference type="AlphaFoldDB" id="A0A328DVG3"/>
<name>A0A328DVG3_9ASTE</name>
<dbReference type="CDD" id="cd00590">
    <property type="entry name" value="RRM_SF"/>
    <property type="match status" value="1"/>
</dbReference>
<dbReference type="InterPro" id="IPR000504">
    <property type="entry name" value="RRM_dom"/>
</dbReference>
<comment type="caution">
    <text evidence="2">The sequence shown here is derived from an EMBL/GenBank/DDBJ whole genome shotgun (WGS) entry which is preliminary data.</text>
</comment>
<proteinExistence type="predicted"/>
<accession>A0A328DVG3</accession>
<dbReference type="InterPro" id="IPR012677">
    <property type="entry name" value="Nucleotide-bd_a/b_plait_sf"/>
</dbReference>
<dbReference type="Pfam" id="PF00076">
    <property type="entry name" value="RRM_1"/>
    <property type="match status" value="1"/>
</dbReference>
<dbReference type="Proteomes" id="UP000249390">
    <property type="component" value="Unassembled WGS sequence"/>
</dbReference>
<sequence>MYSISFIQAVGEVSVRLIVNDRGRHVGCGFVKFASDIEAKKALEKRLQTGVLACSFSYFGAAEIAPYPLRPKYNLAEEHWYEECARQEEKLQIRDISMRSLFCGKKITFPDDDDDW</sequence>
<evidence type="ECO:0000313" key="2">
    <source>
        <dbReference type="EMBL" id="RAL48141.1"/>
    </source>
</evidence>
<gene>
    <name evidence="2" type="ORF">DM860_005565</name>
</gene>